<evidence type="ECO:0000259" key="1">
    <source>
        <dbReference type="Pfam" id="PF18930"/>
    </source>
</evidence>
<organism evidence="2 3">
    <name type="scientific">Candidatus Uhrbacteria bacterium RIFCSPHIGHO2_01_FULL_63_20</name>
    <dbReference type="NCBI Taxonomy" id="1802385"/>
    <lineage>
        <taxon>Bacteria</taxon>
        <taxon>Candidatus Uhriibacteriota</taxon>
    </lineage>
</organism>
<accession>A0A1F7TK78</accession>
<dbReference type="EMBL" id="MGDT01000007">
    <property type="protein sequence ID" value="OGL66365.1"/>
    <property type="molecule type" value="Genomic_DNA"/>
</dbReference>
<dbReference type="AlphaFoldDB" id="A0A1F7TK78"/>
<reference evidence="2 3" key="1">
    <citation type="journal article" date="2016" name="Nat. Commun.">
        <title>Thousands of microbial genomes shed light on interconnected biogeochemical processes in an aquifer system.</title>
        <authorList>
            <person name="Anantharaman K."/>
            <person name="Brown C.T."/>
            <person name="Hug L.A."/>
            <person name="Sharon I."/>
            <person name="Castelle C.J."/>
            <person name="Probst A.J."/>
            <person name="Thomas B.C."/>
            <person name="Singh A."/>
            <person name="Wilkins M.J."/>
            <person name="Karaoz U."/>
            <person name="Brodie E.L."/>
            <person name="Williams K.H."/>
            <person name="Hubbard S.S."/>
            <person name="Banfield J.F."/>
        </authorList>
    </citation>
    <scope>NUCLEOTIDE SEQUENCE [LARGE SCALE GENOMIC DNA]</scope>
</reference>
<dbReference type="Pfam" id="PF18930">
    <property type="entry name" value="DUF5679"/>
    <property type="match status" value="1"/>
</dbReference>
<evidence type="ECO:0000313" key="2">
    <source>
        <dbReference type="EMBL" id="OGL66365.1"/>
    </source>
</evidence>
<protein>
    <recommendedName>
        <fullName evidence="1">DUF5679 domain-containing protein</fullName>
    </recommendedName>
</protein>
<name>A0A1F7TK78_9BACT</name>
<comment type="caution">
    <text evidence="2">The sequence shown here is derived from an EMBL/GenBank/DDBJ whole genome shotgun (WGS) entry which is preliminary data.</text>
</comment>
<dbReference type="InterPro" id="IPR044044">
    <property type="entry name" value="DUF5679"/>
</dbReference>
<sequence>MAETVLKGYCSRCGQERDMLDPAPLSMPARGASREAVQGVCAICGTHMFKILDEKSSYEQAH</sequence>
<evidence type="ECO:0000313" key="3">
    <source>
        <dbReference type="Proteomes" id="UP000177885"/>
    </source>
</evidence>
<proteinExistence type="predicted"/>
<dbReference type="Proteomes" id="UP000177885">
    <property type="component" value="Unassembled WGS sequence"/>
</dbReference>
<gene>
    <name evidence="2" type="ORF">A2856_01560</name>
</gene>
<feature type="domain" description="DUF5679" evidence="1">
    <location>
        <begin position="9"/>
        <end position="51"/>
    </location>
</feature>
<dbReference type="STRING" id="1802385.A2856_01560"/>